<dbReference type="HOGENOM" id="CLU_1438696_0_0_11"/>
<dbReference type="RefSeq" id="WP_015794692.1">
    <property type="nucleotide sequence ID" value="NC_013131.1"/>
</dbReference>
<name>C7QGT3_CATAD</name>
<evidence type="ECO:0000313" key="4">
    <source>
        <dbReference type="Proteomes" id="UP000000851"/>
    </source>
</evidence>
<feature type="signal peptide" evidence="2">
    <location>
        <begin position="1"/>
        <end position="27"/>
    </location>
</feature>
<dbReference type="InParanoid" id="C7QGT3"/>
<evidence type="ECO:0008006" key="5">
    <source>
        <dbReference type="Google" id="ProtNLM"/>
    </source>
</evidence>
<dbReference type="EMBL" id="CP001700">
    <property type="protein sequence ID" value="ACU74963.1"/>
    <property type="molecule type" value="Genomic_DNA"/>
</dbReference>
<dbReference type="AlphaFoldDB" id="C7QGT3"/>
<sequence length="188" mass="18830" precursor="true">MALTSKQKKQGAAVSAAIGVLALGGVAASTLGSGGAAADRPVAVAAVQQAAAAPQVVAGAGESVGGITVIARVDNVKLADDTVFTVSGEVKGAKPGTKVRLQRKTSGKSATGWTTLAYTTFTDTSNKFSFPVKMDSSGSYTLRILHPQDKEGPATVYSSPFSVTVSAPAKAGTSSKASESSKTPVKKN</sequence>
<dbReference type="KEGG" id="cai:Caci_6108"/>
<keyword evidence="2" id="KW-0732">Signal</keyword>
<evidence type="ECO:0000313" key="3">
    <source>
        <dbReference type="EMBL" id="ACU74963.1"/>
    </source>
</evidence>
<reference evidence="3 4" key="1">
    <citation type="journal article" date="2009" name="Stand. Genomic Sci.">
        <title>Complete genome sequence of Catenulispora acidiphila type strain (ID 139908).</title>
        <authorList>
            <person name="Copeland A."/>
            <person name="Lapidus A."/>
            <person name="Glavina Del Rio T."/>
            <person name="Nolan M."/>
            <person name="Lucas S."/>
            <person name="Chen F."/>
            <person name="Tice H."/>
            <person name="Cheng J.F."/>
            <person name="Bruce D."/>
            <person name="Goodwin L."/>
            <person name="Pitluck S."/>
            <person name="Mikhailova N."/>
            <person name="Pati A."/>
            <person name="Ivanova N."/>
            <person name="Mavromatis K."/>
            <person name="Chen A."/>
            <person name="Palaniappan K."/>
            <person name="Chain P."/>
            <person name="Land M."/>
            <person name="Hauser L."/>
            <person name="Chang Y.J."/>
            <person name="Jeffries C.D."/>
            <person name="Chertkov O."/>
            <person name="Brettin T."/>
            <person name="Detter J.C."/>
            <person name="Han C."/>
            <person name="Ali Z."/>
            <person name="Tindall B.J."/>
            <person name="Goker M."/>
            <person name="Bristow J."/>
            <person name="Eisen J.A."/>
            <person name="Markowitz V."/>
            <person name="Hugenholtz P."/>
            <person name="Kyrpides N.C."/>
            <person name="Klenk H.P."/>
        </authorList>
    </citation>
    <scope>NUCLEOTIDE SEQUENCE [LARGE SCALE GENOMIC DNA]</scope>
    <source>
        <strain evidence="4">DSM 44928 / JCM 14897 / NBRC 102108 / NRRL B-24433 / ID139908</strain>
    </source>
</reference>
<dbReference type="Proteomes" id="UP000000851">
    <property type="component" value="Chromosome"/>
</dbReference>
<feature type="region of interest" description="Disordered" evidence="1">
    <location>
        <begin position="166"/>
        <end position="188"/>
    </location>
</feature>
<protein>
    <recommendedName>
        <fullName evidence="5">Secreted protein</fullName>
    </recommendedName>
</protein>
<feature type="chain" id="PRO_5039111742" description="Secreted protein" evidence="2">
    <location>
        <begin position="28"/>
        <end position="188"/>
    </location>
</feature>
<organism evidence="3 4">
    <name type="scientific">Catenulispora acidiphila (strain DSM 44928 / JCM 14897 / NBRC 102108 / NRRL B-24433 / ID139908)</name>
    <dbReference type="NCBI Taxonomy" id="479433"/>
    <lineage>
        <taxon>Bacteria</taxon>
        <taxon>Bacillati</taxon>
        <taxon>Actinomycetota</taxon>
        <taxon>Actinomycetes</taxon>
        <taxon>Catenulisporales</taxon>
        <taxon>Catenulisporaceae</taxon>
        <taxon>Catenulispora</taxon>
    </lineage>
</organism>
<feature type="compositionally biased region" description="Polar residues" evidence="1">
    <location>
        <begin position="172"/>
        <end position="188"/>
    </location>
</feature>
<accession>C7QGT3</accession>
<keyword evidence="4" id="KW-1185">Reference proteome</keyword>
<gene>
    <name evidence="3" type="ordered locus">Caci_6108</name>
</gene>
<evidence type="ECO:0000256" key="1">
    <source>
        <dbReference type="SAM" id="MobiDB-lite"/>
    </source>
</evidence>
<evidence type="ECO:0000256" key="2">
    <source>
        <dbReference type="SAM" id="SignalP"/>
    </source>
</evidence>
<proteinExistence type="predicted"/>